<feature type="non-terminal residue" evidence="1">
    <location>
        <position position="94"/>
    </location>
</feature>
<dbReference type="AlphaFoldDB" id="A0AAD9CQ86"/>
<reference evidence="1" key="1">
    <citation type="submission" date="2023-04" db="EMBL/GenBank/DDBJ databases">
        <title>Chromosome-level genome of Chaenocephalus aceratus.</title>
        <authorList>
            <person name="Park H."/>
        </authorList>
    </citation>
    <scope>NUCLEOTIDE SEQUENCE</scope>
    <source>
        <strain evidence="1">DE</strain>
        <tissue evidence="1">Muscle</tissue>
    </source>
</reference>
<evidence type="ECO:0000313" key="1">
    <source>
        <dbReference type="EMBL" id="KAK1905111.1"/>
    </source>
</evidence>
<evidence type="ECO:0000313" key="2">
    <source>
        <dbReference type="Proteomes" id="UP001228049"/>
    </source>
</evidence>
<protein>
    <submittedName>
        <fullName evidence="1">Calcium uniporter protein mitochondrial</fullName>
    </submittedName>
</protein>
<dbReference type="Proteomes" id="UP001228049">
    <property type="component" value="Unassembled WGS sequence"/>
</dbReference>
<accession>A0AAD9CQ86</accession>
<organism evidence="1 2">
    <name type="scientific">Dissostichus eleginoides</name>
    <name type="common">Patagonian toothfish</name>
    <name type="synonym">Dissostichus amissus</name>
    <dbReference type="NCBI Taxonomy" id="100907"/>
    <lineage>
        <taxon>Eukaryota</taxon>
        <taxon>Metazoa</taxon>
        <taxon>Chordata</taxon>
        <taxon>Craniata</taxon>
        <taxon>Vertebrata</taxon>
        <taxon>Euteleostomi</taxon>
        <taxon>Actinopterygii</taxon>
        <taxon>Neopterygii</taxon>
        <taxon>Teleostei</taxon>
        <taxon>Neoteleostei</taxon>
        <taxon>Acanthomorphata</taxon>
        <taxon>Eupercaria</taxon>
        <taxon>Perciformes</taxon>
        <taxon>Notothenioidei</taxon>
        <taxon>Nototheniidae</taxon>
        <taxon>Dissostichus</taxon>
    </lineage>
</organism>
<sequence length="94" mass="10286">MEYQFRVHRVPCTQRGGATCSPPSAAQTGCVSPLLGMYCLCLNNINNLSLVYVYTMQEVLSAPFTRQTVRKAHGLRSAAHSTIFTQPPTALSPQ</sequence>
<name>A0AAD9CQ86_DISEL</name>
<gene>
    <name evidence="1" type="ORF">KUDE01_012294</name>
</gene>
<dbReference type="EMBL" id="JASDAP010000003">
    <property type="protein sequence ID" value="KAK1905111.1"/>
    <property type="molecule type" value="Genomic_DNA"/>
</dbReference>
<keyword evidence="2" id="KW-1185">Reference proteome</keyword>
<comment type="caution">
    <text evidence="1">The sequence shown here is derived from an EMBL/GenBank/DDBJ whole genome shotgun (WGS) entry which is preliminary data.</text>
</comment>
<proteinExistence type="predicted"/>